<accession>A0AAX7SZH1</accession>
<feature type="transmembrane region" description="Helical" evidence="8">
    <location>
        <begin position="558"/>
        <end position="577"/>
    </location>
</feature>
<keyword evidence="6 8" id="KW-0472">Membrane</keyword>
<evidence type="ECO:0000256" key="5">
    <source>
        <dbReference type="ARBA" id="ARBA00022989"/>
    </source>
</evidence>
<feature type="transmembrane region" description="Helical" evidence="8">
    <location>
        <begin position="396"/>
        <end position="423"/>
    </location>
</feature>
<feature type="transmembrane region" description="Helical" evidence="8">
    <location>
        <begin position="57"/>
        <end position="82"/>
    </location>
</feature>
<keyword evidence="13" id="KW-1185">Reference proteome</keyword>
<feature type="transmembrane region" description="Helical" evidence="8">
    <location>
        <begin position="102"/>
        <end position="121"/>
    </location>
</feature>
<sequence length="659" mass="75719">KQFWDYGRLALVADDDGSVKFEHNLSRRTCGAHTTQNLDFEICGMDAVHYLSYERHLIYLLVILTVLSIGVILPVNMTGGLLSKFQSFGETTIGNLKKGNNLLWLHTVFAVIYLILTALLLQRHVSRMKGTRREIVSARNTLFVCSLPKEVTAEDVKTHFVEAYPSCQVCAVTLAYNVTKLMYLDKERKRVLSIKIIFSVFVSSQVDAIEHYHAKERLLLEEVRQEAEIAPHYPLGIAFVTLQTEAMAKLILKDFNAVKCGTMSSCCGAQRQPSSKSQSLKVNKWRVGFAPYTRNVYWENLSVQGFSWYARYVALNLFLFILLTLFTTPTIIINTMDKFNVTKPINALNSPIISQFFPTFLLWAFSALLPTIVYYSTLGEAHWSRSSEQLSMMRKLYFFLLFMVLLLPSLGLTSLAVFFQWLFDKKFLSDGTVRFECVFLPDQGAFFVNYVIAAALVGSAMELLRLPGLLLYVIRLMIARSAAERKYVKENQAYEFEYGAMYGWILCLFTVILAYSIICPVIVPFGLIYMVLKYLVDRYNLCFVYLSARLDRQVHLEAVNQALGAPIICLIWLYFFSALRMGFWAPTSLFTLVVLCITIIISLSYTCFGFFKYLSPLNYKMQLHLNNTKNWRIIDPRELKWKSTQWIPRVVQVVNFEPY</sequence>
<protein>
    <recommendedName>
        <fullName evidence="14">Transmembrane protein 63A</fullName>
    </recommendedName>
</protein>
<keyword evidence="5 8" id="KW-1133">Transmembrane helix</keyword>
<feature type="transmembrane region" description="Helical" evidence="8">
    <location>
        <begin position="312"/>
        <end position="332"/>
    </location>
</feature>
<dbReference type="GeneTree" id="ENSGT00940000159576"/>
<dbReference type="PANTHER" id="PTHR13018:SF24">
    <property type="entry name" value="CSC1-LIKE PROTEIN 1"/>
    <property type="match status" value="1"/>
</dbReference>
<evidence type="ECO:0000313" key="12">
    <source>
        <dbReference type="Ensembl" id="ENSACLP00000049883.1"/>
    </source>
</evidence>
<reference evidence="12" key="3">
    <citation type="submission" date="2025-08" db="UniProtKB">
        <authorList>
            <consortium name="Ensembl"/>
        </authorList>
    </citation>
    <scope>IDENTIFICATION</scope>
</reference>
<keyword evidence="4 8" id="KW-0812">Transmembrane</keyword>
<dbReference type="Pfam" id="PF02714">
    <property type="entry name" value="RSN1_7TM"/>
    <property type="match status" value="1"/>
</dbReference>
<dbReference type="Proteomes" id="UP000265100">
    <property type="component" value="Chromosome 15"/>
</dbReference>
<feature type="domain" description="CSC1/OSCA1-like N-terminal transmembrane" evidence="10">
    <location>
        <begin position="40"/>
        <end position="123"/>
    </location>
</feature>
<dbReference type="InterPro" id="IPR027815">
    <property type="entry name" value="CSC1/OSCA1-like_cyt"/>
</dbReference>
<feature type="transmembrane region" description="Helical" evidence="8">
    <location>
        <begin position="450"/>
        <end position="478"/>
    </location>
</feature>
<evidence type="ECO:0000259" key="9">
    <source>
        <dbReference type="Pfam" id="PF02714"/>
    </source>
</evidence>
<organism evidence="12 13">
    <name type="scientific">Astatotilapia calliptera</name>
    <name type="common">Eastern happy</name>
    <name type="synonym">Chromis callipterus</name>
    <dbReference type="NCBI Taxonomy" id="8154"/>
    <lineage>
        <taxon>Eukaryota</taxon>
        <taxon>Metazoa</taxon>
        <taxon>Chordata</taxon>
        <taxon>Craniata</taxon>
        <taxon>Vertebrata</taxon>
        <taxon>Euteleostomi</taxon>
        <taxon>Actinopterygii</taxon>
        <taxon>Neopterygii</taxon>
        <taxon>Teleostei</taxon>
        <taxon>Neoteleostei</taxon>
        <taxon>Acanthomorphata</taxon>
        <taxon>Ovalentaria</taxon>
        <taxon>Cichlomorphae</taxon>
        <taxon>Cichliformes</taxon>
        <taxon>Cichlidae</taxon>
        <taxon>African cichlids</taxon>
        <taxon>Pseudocrenilabrinae</taxon>
        <taxon>Haplochromini</taxon>
        <taxon>Astatotilapia</taxon>
    </lineage>
</organism>
<gene>
    <name evidence="12" type="primary">TMEM63A</name>
</gene>
<evidence type="ECO:0000259" key="10">
    <source>
        <dbReference type="Pfam" id="PF13967"/>
    </source>
</evidence>
<comment type="subcellular location">
    <subcellularLocation>
        <location evidence="1">Membrane</location>
        <topology evidence="1">Multi-pass membrane protein</topology>
    </subcellularLocation>
</comment>
<reference evidence="12" key="4">
    <citation type="submission" date="2025-09" db="UniProtKB">
        <authorList>
            <consortium name="Ensembl"/>
        </authorList>
    </citation>
    <scope>IDENTIFICATION</scope>
</reference>
<dbReference type="InterPro" id="IPR003864">
    <property type="entry name" value="CSC1/OSCA1-like_7TM"/>
</dbReference>
<dbReference type="AlphaFoldDB" id="A0AAX7SZH1"/>
<evidence type="ECO:0000256" key="2">
    <source>
        <dbReference type="ARBA" id="ARBA00007779"/>
    </source>
</evidence>
<dbReference type="Ensembl" id="ENSACLT00000056493.1">
    <property type="protein sequence ID" value="ENSACLP00000049883.1"/>
    <property type="gene ID" value="ENSACLG00000008154.2"/>
</dbReference>
<feature type="transmembrane region" description="Helical" evidence="8">
    <location>
        <begin position="499"/>
        <end position="518"/>
    </location>
</feature>
<feature type="transmembrane region" description="Helical" evidence="8">
    <location>
        <begin position="524"/>
        <end position="546"/>
    </location>
</feature>
<proteinExistence type="inferred from homology"/>
<evidence type="ECO:0000256" key="3">
    <source>
        <dbReference type="ARBA" id="ARBA00022448"/>
    </source>
</evidence>
<dbReference type="InterPro" id="IPR045122">
    <property type="entry name" value="Csc1-like"/>
</dbReference>
<feature type="transmembrane region" description="Helical" evidence="8">
    <location>
        <begin position="352"/>
        <end position="375"/>
    </location>
</feature>
<dbReference type="GO" id="GO:0005227">
    <property type="term" value="F:calcium-activated cation channel activity"/>
    <property type="evidence" value="ECO:0007669"/>
    <property type="project" value="InterPro"/>
</dbReference>
<dbReference type="Pfam" id="PF13967">
    <property type="entry name" value="RSN1_TM"/>
    <property type="match status" value="1"/>
</dbReference>
<feature type="domain" description="CSC1/OSCA1-like 7TM region" evidence="9">
    <location>
        <begin position="313"/>
        <end position="581"/>
    </location>
</feature>
<evidence type="ECO:0000256" key="1">
    <source>
        <dbReference type="ARBA" id="ARBA00004141"/>
    </source>
</evidence>
<dbReference type="Gene3D" id="3.30.70.330">
    <property type="match status" value="1"/>
</dbReference>
<dbReference type="PANTHER" id="PTHR13018">
    <property type="entry name" value="PROBABLE MEMBRANE PROTEIN DUF221-RELATED"/>
    <property type="match status" value="1"/>
</dbReference>
<dbReference type="InterPro" id="IPR012677">
    <property type="entry name" value="Nucleotide-bd_a/b_plait_sf"/>
</dbReference>
<evidence type="ECO:0000313" key="13">
    <source>
        <dbReference type="Proteomes" id="UP000265100"/>
    </source>
</evidence>
<evidence type="ECO:0000256" key="4">
    <source>
        <dbReference type="ARBA" id="ARBA00022692"/>
    </source>
</evidence>
<evidence type="ECO:0000256" key="8">
    <source>
        <dbReference type="SAM" id="Phobius"/>
    </source>
</evidence>
<reference evidence="13" key="2">
    <citation type="submission" date="2023-03" db="EMBL/GenBank/DDBJ databases">
        <authorList>
            <consortium name="Wellcome Sanger Institute Data Sharing"/>
        </authorList>
    </citation>
    <scope>NUCLEOTIDE SEQUENCE [LARGE SCALE GENOMIC DNA]</scope>
</reference>
<evidence type="ECO:0000256" key="6">
    <source>
        <dbReference type="ARBA" id="ARBA00023136"/>
    </source>
</evidence>
<evidence type="ECO:0000256" key="7">
    <source>
        <dbReference type="ARBA" id="ARBA00036634"/>
    </source>
</evidence>
<comment type="similarity">
    <text evidence="2">Belongs to the CSC1 (TC 1.A.17) family.</text>
</comment>
<evidence type="ECO:0000259" key="11">
    <source>
        <dbReference type="Pfam" id="PF14703"/>
    </source>
</evidence>
<feature type="domain" description="CSC1/OSCA1-like cytosolic" evidence="11">
    <location>
        <begin position="140"/>
        <end position="300"/>
    </location>
</feature>
<reference evidence="12 13" key="1">
    <citation type="submission" date="2018-05" db="EMBL/GenBank/DDBJ databases">
        <authorList>
            <person name="Datahose"/>
        </authorList>
    </citation>
    <scope>NUCLEOTIDE SEQUENCE</scope>
</reference>
<feature type="transmembrane region" description="Helical" evidence="8">
    <location>
        <begin position="589"/>
        <end position="611"/>
    </location>
</feature>
<name>A0AAX7SZH1_ASTCA</name>
<dbReference type="GO" id="GO:0005886">
    <property type="term" value="C:plasma membrane"/>
    <property type="evidence" value="ECO:0007669"/>
    <property type="project" value="TreeGrafter"/>
</dbReference>
<dbReference type="Pfam" id="PF14703">
    <property type="entry name" value="PHM7_cyt"/>
    <property type="match status" value="1"/>
</dbReference>
<comment type="catalytic activity">
    <reaction evidence="7">
        <text>Ca(2+)(in) = Ca(2+)(out)</text>
        <dbReference type="Rhea" id="RHEA:29671"/>
        <dbReference type="ChEBI" id="CHEBI:29108"/>
    </reaction>
</comment>
<dbReference type="InterPro" id="IPR032880">
    <property type="entry name" value="CSC1/OSCA1-like_N"/>
</dbReference>
<keyword evidence="3" id="KW-0813">Transport</keyword>
<evidence type="ECO:0008006" key="14">
    <source>
        <dbReference type="Google" id="ProtNLM"/>
    </source>
</evidence>